<dbReference type="RefSeq" id="WP_057840167.1">
    <property type="nucleotide sequence ID" value="NZ_LLXZ01000211.1"/>
</dbReference>
<evidence type="ECO:0000256" key="1">
    <source>
        <dbReference type="SAM" id="MobiDB-lite"/>
    </source>
</evidence>
<evidence type="ECO:0000313" key="3">
    <source>
        <dbReference type="Proteomes" id="UP000050863"/>
    </source>
</evidence>
<comment type="caution">
    <text evidence="2">The sequence shown here is derived from an EMBL/GenBank/DDBJ whole genome shotgun (WGS) entry which is preliminary data.</text>
</comment>
<protein>
    <recommendedName>
        <fullName evidence="4">Peptidase M15</fullName>
    </recommendedName>
</protein>
<reference evidence="2 3" key="1">
    <citation type="submission" date="2014-03" db="EMBL/GenBank/DDBJ databases">
        <title>Bradyrhizobium valentinum sp. nov., isolated from effective nodules of Lupinus mariae-josephae, a lupine endemic of basic-lime soils in Eastern Spain.</title>
        <authorList>
            <person name="Duran D."/>
            <person name="Rey L."/>
            <person name="Navarro A."/>
            <person name="Busquets A."/>
            <person name="Imperial J."/>
            <person name="Ruiz-Argueso T."/>
        </authorList>
    </citation>
    <scope>NUCLEOTIDE SEQUENCE [LARGE SCALE GENOMIC DNA]</scope>
    <source>
        <strain evidence="2 3">PAC68</strain>
    </source>
</reference>
<gene>
    <name evidence="2" type="ORF">CQ12_30245</name>
</gene>
<dbReference type="EMBL" id="LLXZ01000211">
    <property type="protein sequence ID" value="KRQ95236.1"/>
    <property type="molecule type" value="Genomic_DNA"/>
</dbReference>
<feature type="compositionally biased region" description="Basic and acidic residues" evidence="1">
    <location>
        <begin position="279"/>
        <end position="297"/>
    </location>
</feature>
<accession>A0A0R3KPJ7</accession>
<name>A0A0R3KPJ7_9BRAD</name>
<evidence type="ECO:0008006" key="4">
    <source>
        <dbReference type="Google" id="ProtNLM"/>
    </source>
</evidence>
<feature type="region of interest" description="Disordered" evidence="1">
    <location>
        <begin position="277"/>
        <end position="345"/>
    </location>
</feature>
<dbReference type="AlphaFoldDB" id="A0A0R3KPJ7"/>
<dbReference type="SUPFAM" id="SSF55166">
    <property type="entry name" value="Hedgehog/DD-peptidase"/>
    <property type="match status" value="1"/>
</dbReference>
<organism evidence="2 3">
    <name type="scientific">Bradyrhizobium jicamae</name>
    <dbReference type="NCBI Taxonomy" id="280332"/>
    <lineage>
        <taxon>Bacteria</taxon>
        <taxon>Pseudomonadati</taxon>
        <taxon>Pseudomonadota</taxon>
        <taxon>Alphaproteobacteria</taxon>
        <taxon>Hyphomicrobiales</taxon>
        <taxon>Nitrobacteraceae</taxon>
        <taxon>Bradyrhizobium</taxon>
    </lineage>
</organism>
<evidence type="ECO:0000313" key="2">
    <source>
        <dbReference type="EMBL" id="KRQ95236.1"/>
    </source>
</evidence>
<keyword evidence="3" id="KW-1185">Reference proteome</keyword>
<proteinExistence type="predicted"/>
<dbReference type="InterPro" id="IPR009045">
    <property type="entry name" value="Zn_M74/Hedgehog-like"/>
</dbReference>
<dbReference type="Proteomes" id="UP000050863">
    <property type="component" value="Unassembled WGS sequence"/>
</dbReference>
<sequence length="345" mass="37541">MVTPPVVTQPVIALASAAIDRIELPLPATTVIEKAPDITKAPDTTAVSEAPKPFVVASLTDPSEVLPPEAPASDVAAAATPDTMPESPLPAVGILEINEECLVVEICIDRYLWALYERAPKIDAIKVTERRKVTIKRKGKTKIVTRTFTKRVDEDFTWKDPKAADRAGMTMIDYVIGGMDKSFKLKLFHTLHAAEQAGLSPGITSAFRDDYRQGIASGLKAATDRSYHGGSLRGGYGRGLAADIVSVKGATRAQRWVSTDKLWKWIDENGKTFGIGRPYLDRDPPHVGPIDGKEYASRRGGTKTQEAQASIKKRDRVAARDNHRTAKRAKTANAKTAKLSKGRTM</sequence>